<sequence length="259" mass="29953">MIPRTKVTIACQNCQTKKIRCSGPPECTKCREKNQVCNFITERKRRGPTPRTKRDVIESLATRRAKIGYQPPSFANIKQKNCANMSNIIDLNFMGHASELEDGRMSQVYYHDKFFRNQNEVRGIDTEAIQLQVGNHMHHLNNTDNEKSTNVEFFTTRANSFSSLNDRPHHNPSFFPENITSYNILYGISNKKESMDEAPIYEVTIPFAQIFDCAQRCSRELVSGRDWTRPKKNPTRMTRRVNPRVIQVIDGLTRVEILP</sequence>
<protein>
    <submittedName>
        <fullName evidence="1">20796_t:CDS:1</fullName>
    </submittedName>
</protein>
<organism evidence="1 2">
    <name type="scientific">Racocetra persica</name>
    <dbReference type="NCBI Taxonomy" id="160502"/>
    <lineage>
        <taxon>Eukaryota</taxon>
        <taxon>Fungi</taxon>
        <taxon>Fungi incertae sedis</taxon>
        <taxon>Mucoromycota</taxon>
        <taxon>Glomeromycotina</taxon>
        <taxon>Glomeromycetes</taxon>
        <taxon>Diversisporales</taxon>
        <taxon>Gigasporaceae</taxon>
        <taxon>Racocetra</taxon>
    </lineage>
</organism>
<dbReference type="Proteomes" id="UP000789920">
    <property type="component" value="Unassembled WGS sequence"/>
</dbReference>
<evidence type="ECO:0000313" key="1">
    <source>
        <dbReference type="EMBL" id="CAG8512639.1"/>
    </source>
</evidence>
<evidence type="ECO:0000313" key="2">
    <source>
        <dbReference type="Proteomes" id="UP000789920"/>
    </source>
</evidence>
<keyword evidence="2" id="KW-1185">Reference proteome</keyword>
<gene>
    <name evidence="1" type="ORF">RPERSI_LOCUS2329</name>
</gene>
<feature type="non-terminal residue" evidence="1">
    <location>
        <position position="259"/>
    </location>
</feature>
<accession>A0ACA9L6X2</accession>
<dbReference type="EMBL" id="CAJVQC010002518">
    <property type="protein sequence ID" value="CAG8512639.1"/>
    <property type="molecule type" value="Genomic_DNA"/>
</dbReference>
<name>A0ACA9L6X2_9GLOM</name>
<comment type="caution">
    <text evidence="1">The sequence shown here is derived from an EMBL/GenBank/DDBJ whole genome shotgun (WGS) entry which is preliminary data.</text>
</comment>
<reference evidence="1" key="1">
    <citation type="submission" date="2021-06" db="EMBL/GenBank/DDBJ databases">
        <authorList>
            <person name="Kallberg Y."/>
            <person name="Tangrot J."/>
            <person name="Rosling A."/>
        </authorList>
    </citation>
    <scope>NUCLEOTIDE SEQUENCE</scope>
    <source>
        <strain evidence="1">MA461A</strain>
    </source>
</reference>
<proteinExistence type="predicted"/>